<dbReference type="AlphaFoldDB" id="A0A5P5X5U4"/>
<keyword evidence="1" id="KW-0812">Transmembrane</keyword>
<feature type="transmembrane region" description="Helical" evidence="1">
    <location>
        <begin position="12"/>
        <end position="33"/>
    </location>
</feature>
<feature type="transmembrane region" description="Helical" evidence="1">
    <location>
        <begin position="216"/>
        <end position="241"/>
    </location>
</feature>
<reference evidence="2" key="1">
    <citation type="journal article" date="2019" name="Int. J. Food Microbiol.">
        <title>Developing a novel molecular serotyping system based on capsular polysaccharide synthesis gene clusters of Vibrio parahaemolyticus.</title>
        <authorList>
            <person name="Pang Y."/>
            <person name="Guo X."/>
            <person name="Tian X."/>
            <person name="Liu F."/>
            <person name="Wang L."/>
            <person name="Wu J."/>
            <person name="Zhang S."/>
            <person name="Li S."/>
            <person name="Liu B."/>
        </authorList>
    </citation>
    <scope>NUCLEOTIDE SEQUENCE</scope>
    <source>
        <strain evidence="2">G3503</strain>
    </source>
</reference>
<sequence>MKNKVTISRLLLDLSSLIYLPISILSIFCFLLKPRYQSVFFVSLIFSGFAFLLIPYNVWDLARHYESFLTISNMPFSELFEYGHIRYLPLHVYMWFIASIGLPKEVLPAISIFFSYITLLTILVNIHESKRLTDFQFLILTISIWCAVPFIGIASSLRQHLAIIIFIYGMWNYVLKNKSKYLLYLFVGLLIHSSVIVLLIIMFACKLKINDNIKRFSSILFVLLMASGLSSDLFFSVISVFKNILVENGFYFALYFDKSIIMESIDSLSKFEYVVKFIVNPMLFYCVAFFYSFYCKTSCKEERLINNFLYLLLLTIFIVSPSETIFSRFSFAFTVLGILYIFNYNIFQYSMVKRTLLYFLLLLSITITTLVKTNAYKLVIIPSWSRVLYTPSVFFPIYSKEDIDSIKVE</sequence>
<protein>
    <submittedName>
        <fullName evidence="2">Putative membrane protein</fullName>
    </submittedName>
</protein>
<accession>A0A5P5X5U4</accession>
<keyword evidence="1" id="KW-0472">Membrane</keyword>
<name>A0A5P5X5U4_VIBPH</name>
<proteinExistence type="predicted"/>
<dbReference type="EMBL" id="MK473655">
    <property type="protein sequence ID" value="QFF90621.1"/>
    <property type="molecule type" value="Genomic_DNA"/>
</dbReference>
<organism evidence="2">
    <name type="scientific">Vibrio parahaemolyticus</name>
    <dbReference type="NCBI Taxonomy" id="670"/>
    <lineage>
        <taxon>Bacteria</taxon>
        <taxon>Pseudomonadati</taxon>
        <taxon>Pseudomonadota</taxon>
        <taxon>Gammaproteobacteria</taxon>
        <taxon>Vibrionales</taxon>
        <taxon>Vibrionaceae</taxon>
        <taxon>Vibrio</taxon>
    </lineage>
</organism>
<dbReference type="Pfam" id="PF14897">
    <property type="entry name" value="EpsG"/>
    <property type="match status" value="1"/>
</dbReference>
<gene>
    <name evidence="2" type="primary">wzy</name>
</gene>
<dbReference type="InterPro" id="IPR049458">
    <property type="entry name" value="EpsG-like"/>
</dbReference>
<feature type="transmembrane region" description="Helical" evidence="1">
    <location>
        <begin position="181"/>
        <end position="204"/>
    </location>
</feature>
<feature type="transmembrane region" description="Helical" evidence="1">
    <location>
        <begin position="326"/>
        <end position="344"/>
    </location>
</feature>
<evidence type="ECO:0000256" key="1">
    <source>
        <dbReference type="SAM" id="Phobius"/>
    </source>
</evidence>
<feature type="transmembrane region" description="Helical" evidence="1">
    <location>
        <begin position="138"/>
        <end position="169"/>
    </location>
</feature>
<evidence type="ECO:0000313" key="2">
    <source>
        <dbReference type="EMBL" id="QFF90621.1"/>
    </source>
</evidence>
<feature type="transmembrane region" description="Helical" evidence="1">
    <location>
        <begin position="106"/>
        <end position="126"/>
    </location>
</feature>
<feature type="transmembrane region" description="Helical" evidence="1">
    <location>
        <begin position="39"/>
        <end position="59"/>
    </location>
</feature>
<feature type="transmembrane region" description="Helical" evidence="1">
    <location>
        <begin position="273"/>
        <end position="292"/>
    </location>
</feature>
<feature type="transmembrane region" description="Helical" evidence="1">
    <location>
        <begin position="304"/>
        <end position="320"/>
    </location>
</feature>
<keyword evidence="1" id="KW-1133">Transmembrane helix</keyword>
<feature type="transmembrane region" description="Helical" evidence="1">
    <location>
        <begin position="356"/>
        <end position="376"/>
    </location>
</feature>